<reference evidence="2 3" key="1">
    <citation type="submission" date="2020-08" db="EMBL/GenBank/DDBJ databases">
        <title>Above-ground endophytic microbial communities from plants in different locations in the United States.</title>
        <authorList>
            <person name="Frank C."/>
        </authorList>
    </citation>
    <scope>NUCLEOTIDE SEQUENCE [LARGE SCALE GENOMIC DNA]</scope>
    <source>
        <strain evidence="2 3">WP4_2_2</strain>
    </source>
</reference>
<evidence type="ECO:0000313" key="2">
    <source>
        <dbReference type="EMBL" id="MBB6107078.1"/>
    </source>
</evidence>
<feature type="region of interest" description="Disordered" evidence="1">
    <location>
        <begin position="75"/>
        <end position="99"/>
    </location>
</feature>
<organism evidence="2 3">
    <name type="scientific">Paraburkholderia bannensis</name>
    <dbReference type="NCBI Taxonomy" id="765414"/>
    <lineage>
        <taxon>Bacteria</taxon>
        <taxon>Pseudomonadati</taxon>
        <taxon>Pseudomonadota</taxon>
        <taxon>Betaproteobacteria</taxon>
        <taxon>Burkholderiales</taxon>
        <taxon>Burkholderiaceae</taxon>
        <taxon>Paraburkholderia</taxon>
    </lineage>
</organism>
<dbReference type="EMBL" id="JACHBW010000040">
    <property type="protein sequence ID" value="MBB6107078.1"/>
    <property type="molecule type" value="Genomic_DNA"/>
</dbReference>
<comment type="caution">
    <text evidence="2">The sequence shown here is derived from an EMBL/GenBank/DDBJ whole genome shotgun (WGS) entry which is preliminary data.</text>
</comment>
<evidence type="ECO:0000313" key="3">
    <source>
        <dbReference type="Proteomes" id="UP000571554"/>
    </source>
</evidence>
<protein>
    <submittedName>
        <fullName evidence="2">Uncharacterized protein</fullName>
    </submittedName>
</protein>
<evidence type="ECO:0000256" key="1">
    <source>
        <dbReference type="SAM" id="MobiDB-lite"/>
    </source>
</evidence>
<dbReference type="AlphaFoldDB" id="A0A7W9U4X9"/>
<sequence length="99" mass="11052">MVGLYQPLADGSGYRLVITCPLPDQTCLLQSLQKTKRSVVRTDGDQKLTLHKTFFFGFWVPHPASAFGKNCRKIEHKNAEPKKHKKAGGVKTASLRTAR</sequence>
<name>A0A7W9U4X9_9BURK</name>
<dbReference type="Proteomes" id="UP000571554">
    <property type="component" value="Unassembled WGS sequence"/>
</dbReference>
<keyword evidence="3" id="KW-1185">Reference proteome</keyword>
<accession>A0A7W9U4X9</accession>
<proteinExistence type="predicted"/>
<gene>
    <name evidence="2" type="ORF">F4827_006958</name>
</gene>
<dbReference type="RefSeq" id="WP_183733359.1">
    <property type="nucleotide sequence ID" value="NZ_JACHBW010000040.1"/>
</dbReference>